<keyword evidence="6" id="KW-1185">Reference proteome</keyword>
<dbReference type="PANTHER" id="PTHR43685">
    <property type="entry name" value="GLYCOSYLTRANSFERASE"/>
    <property type="match status" value="1"/>
</dbReference>
<evidence type="ECO:0000256" key="3">
    <source>
        <dbReference type="ARBA" id="ARBA00022679"/>
    </source>
</evidence>
<dbReference type="EMBL" id="AAWL01000003">
    <property type="protein sequence ID" value="EAX48431.1"/>
    <property type="molecule type" value="Genomic_DNA"/>
</dbReference>
<dbReference type="InterPro" id="IPR001173">
    <property type="entry name" value="Glyco_trans_2-like"/>
</dbReference>
<dbReference type="AlphaFoldDB" id="A1HNS9"/>
<dbReference type="Gene3D" id="3.90.550.10">
    <property type="entry name" value="Spore Coat Polysaccharide Biosynthesis Protein SpsA, Chain A"/>
    <property type="match status" value="1"/>
</dbReference>
<comment type="caution">
    <text evidence="5">The sequence shown here is derived from an EMBL/GenBank/DDBJ whole genome shotgun (WGS) entry which is preliminary data.</text>
</comment>
<comment type="similarity">
    <text evidence="1">Belongs to the glycosyltransferase 2 family.</text>
</comment>
<evidence type="ECO:0000256" key="1">
    <source>
        <dbReference type="ARBA" id="ARBA00006739"/>
    </source>
</evidence>
<evidence type="ECO:0000313" key="5">
    <source>
        <dbReference type="EMBL" id="EAX48431.1"/>
    </source>
</evidence>
<dbReference type="GO" id="GO:0016757">
    <property type="term" value="F:glycosyltransferase activity"/>
    <property type="evidence" value="ECO:0007669"/>
    <property type="project" value="UniProtKB-KW"/>
</dbReference>
<feature type="domain" description="Glycosyltransferase 2-like" evidence="4">
    <location>
        <begin position="22"/>
        <end position="149"/>
    </location>
</feature>
<dbReference type="InterPro" id="IPR029044">
    <property type="entry name" value="Nucleotide-diphossugar_trans"/>
</dbReference>
<reference evidence="5 6" key="2">
    <citation type="submission" date="2007-01" db="EMBL/GenBank/DDBJ databases">
        <title>Sequencing of the draft genome and assembly of Thermosinus carboxydivorans Nor1.</title>
        <authorList>
            <consortium name="US DOE Joint Genome Institute (JGI-PGF)"/>
            <person name="Copeland A."/>
            <person name="Lucas S."/>
            <person name="Lapidus A."/>
            <person name="Barry K."/>
            <person name="Glavina del Rio T."/>
            <person name="Dalin E."/>
            <person name="Tice H."/>
            <person name="Bruce D."/>
            <person name="Pitluck S."/>
            <person name="Richardson P."/>
        </authorList>
    </citation>
    <scope>NUCLEOTIDE SEQUENCE [LARGE SCALE GENOMIC DNA]</scope>
    <source>
        <strain evidence="5 6">Nor1</strain>
    </source>
</reference>
<organism evidence="5 6">
    <name type="scientific">Thermosinus carboxydivorans Nor1</name>
    <dbReference type="NCBI Taxonomy" id="401526"/>
    <lineage>
        <taxon>Bacteria</taxon>
        <taxon>Bacillati</taxon>
        <taxon>Bacillota</taxon>
        <taxon>Negativicutes</taxon>
        <taxon>Selenomonadales</taxon>
        <taxon>Sporomusaceae</taxon>
        <taxon>Thermosinus</taxon>
    </lineage>
</organism>
<keyword evidence="2" id="KW-0328">Glycosyltransferase</keyword>
<accession>A1HNS9</accession>
<name>A1HNS9_9FIRM</name>
<dbReference type="InterPro" id="IPR050834">
    <property type="entry name" value="Glycosyltransf_2"/>
</dbReference>
<dbReference type="PANTHER" id="PTHR43685:SF5">
    <property type="entry name" value="GLYCOSYLTRANSFERASE EPSE-RELATED"/>
    <property type="match status" value="1"/>
</dbReference>
<dbReference type="OrthoDB" id="9815829at2"/>
<dbReference type="RefSeq" id="WP_007288679.1">
    <property type="nucleotide sequence ID" value="NZ_AAWL01000003.1"/>
</dbReference>
<evidence type="ECO:0000313" key="6">
    <source>
        <dbReference type="Proteomes" id="UP000005139"/>
    </source>
</evidence>
<protein>
    <submittedName>
        <fullName evidence="5">Glycosyl transferase, family 2</fullName>
    </submittedName>
</protein>
<evidence type="ECO:0000259" key="4">
    <source>
        <dbReference type="Pfam" id="PF00535"/>
    </source>
</evidence>
<proteinExistence type="inferred from homology"/>
<dbReference type="eggNOG" id="COG1216">
    <property type="taxonomic scope" value="Bacteria"/>
</dbReference>
<dbReference type="Pfam" id="PF00535">
    <property type="entry name" value="Glycos_transf_2"/>
    <property type="match status" value="1"/>
</dbReference>
<evidence type="ECO:0000256" key="2">
    <source>
        <dbReference type="ARBA" id="ARBA00022676"/>
    </source>
</evidence>
<dbReference type="SUPFAM" id="SSF53448">
    <property type="entry name" value="Nucleotide-diphospho-sugar transferases"/>
    <property type="match status" value="1"/>
</dbReference>
<keyword evidence="3 5" id="KW-0808">Transferase</keyword>
<reference evidence="5 6" key="1">
    <citation type="submission" date="2007-01" db="EMBL/GenBank/DDBJ databases">
        <title>Annotation of the draft genome assembly of Thermosinus carboxydivorans Nor1.</title>
        <authorList>
            <consortium name="US DOE Joint Genome Institute (JGI-ORNL)"/>
            <person name="Larimer F."/>
            <person name="Land M."/>
            <person name="Hauser L."/>
        </authorList>
    </citation>
    <scope>NUCLEOTIDE SEQUENCE [LARGE SCALE GENOMIC DNA]</scope>
    <source>
        <strain evidence="5 6">Nor1</strain>
    </source>
</reference>
<gene>
    <name evidence="5" type="ORF">TcarDRAFT_2381</name>
</gene>
<dbReference type="Proteomes" id="UP000005139">
    <property type="component" value="Unassembled WGS sequence"/>
</dbReference>
<sequence length="320" mass="35939">MDGYGSPADQLLSSVVRSPKVSVILPVYNCQDYLHRAIDSILGQTFTDFEFIIIDDGSSDNSLKIIEAYNDARIVLIRHEKNMGLVASLNKGIDAAQGTYIAVMHGDGISKPERLARQVEFMDCHPNIAVCGSWVETFGECAKTVWGYPIDPGLAKCSLLFRNIIAHPSVLMRRNILISEGMRYLDLYPHAEDYALWVTIAKKYDITNLPQVLLKHRITSKFKQQQLAATAKIQLEQINALGITPTEQEYSLHQAISLGKFPKSDAFFEAVLLWFTKLKHANLTRGYYPEPAFTYVLRQYLAVVCKATKANGCENALQYL</sequence>